<comment type="catalytic activity">
    <reaction evidence="16">
        <text>tRNA(Gln) + L-glutamate + ATP = L-glutamyl-tRNA(Gln) + AMP + diphosphate</text>
        <dbReference type="Rhea" id="RHEA:64612"/>
        <dbReference type="Rhea" id="RHEA-COMP:9662"/>
        <dbReference type="Rhea" id="RHEA-COMP:9684"/>
        <dbReference type="ChEBI" id="CHEBI:29985"/>
        <dbReference type="ChEBI" id="CHEBI:30616"/>
        <dbReference type="ChEBI" id="CHEBI:33019"/>
        <dbReference type="ChEBI" id="CHEBI:78442"/>
        <dbReference type="ChEBI" id="CHEBI:78520"/>
        <dbReference type="ChEBI" id="CHEBI:456215"/>
    </reaction>
    <physiologicalReaction direction="left-to-right" evidence="16">
        <dbReference type="Rhea" id="RHEA:64613"/>
    </physiologicalReaction>
</comment>
<comment type="catalytic activity">
    <reaction evidence="14">
        <text>tRNA(Glu) + L-glutamate + ATP = L-glutamyl-tRNA(Glu) + AMP + diphosphate</text>
        <dbReference type="Rhea" id="RHEA:23540"/>
        <dbReference type="Rhea" id="RHEA-COMP:9663"/>
        <dbReference type="Rhea" id="RHEA-COMP:9680"/>
        <dbReference type="ChEBI" id="CHEBI:29985"/>
        <dbReference type="ChEBI" id="CHEBI:30616"/>
        <dbReference type="ChEBI" id="CHEBI:33019"/>
        <dbReference type="ChEBI" id="CHEBI:78442"/>
        <dbReference type="ChEBI" id="CHEBI:78520"/>
        <dbReference type="ChEBI" id="CHEBI:456215"/>
        <dbReference type="EC" id="6.1.1.17"/>
    </reaction>
    <physiologicalReaction direction="left-to-right" evidence="14">
        <dbReference type="Rhea" id="RHEA:23541"/>
    </physiologicalReaction>
</comment>
<keyword evidence="22" id="KW-1185">Reference proteome</keyword>
<dbReference type="EnsemblMetazoa" id="SSS_1394s_mrna">
    <property type="protein sequence ID" value="KAF7490647.1"/>
    <property type="gene ID" value="SSS_1394"/>
</dbReference>
<dbReference type="CDD" id="cd00808">
    <property type="entry name" value="GluRS_core"/>
    <property type="match status" value="1"/>
</dbReference>
<comment type="similarity">
    <text evidence="2">Belongs to the class-I aminoacyl-tRNA synthetase family. Glutamate--tRNA ligase type 1 subfamily.</text>
</comment>
<dbReference type="SUPFAM" id="SSF52374">
    <property type="entry name" value="Nucleotidylyl transferase"/>
    <property type="match status" value="1"/>
</dbReference>
<evidence type="ECO:0000256" key="2">
    <source>
        <dbReference type="ARBA" id="ARBA00007894"/>
    </source>
</evidence>
<evidence type="ECO:0000256" key="10">
    <source>
        <dbReference type="ARBA" id="ARBA00044054"/>
    </source>
</evidence>
<evidence type="ECO:0000256" key="13">
    <source>
        <dbReference type="ARBA" id="ARBA00044313"/>
    </source>
</evidence>
<accession>A0A834VAT4</accession>
<keyword evidence="8 17" id="KW-0030">Aminoacyl-tRNA synthetase</keyword>
<dbReference type="EMBL" id="WVUK01000062">
    <property type="protein sequence ID" value="KAF7490647.1"/>
    <property type="molecule type" value="Genomic_DNA"/>
</dbReference>
<dbReference type="OrthoDB" id="428822at2759"/>
<dbReference type="InterPro" id="IPR004527">
    <property type="entry name" value="Glu-tRNA-ligase_bac/mito"/>
</dbReference>
<dbReference type="InterPro" id="IPR014729">
    <property type="entry name" value="Rossmann-like_a/b/a_fold"/>
</dbReference>
<dbReference type="InterPro" id="IPR001412">
    <property type="entry name" value="aa-tRNA-synth_I_CS"/>
</dbReference>
<dbReference type="InterPro" id="IPR020751">
    <property type="entry name" value="aa-tRNA-synth_I_codon-bd_sub2"/>
</dbReference>
<organism evidence="20">
    <name type="scientific">Sarcoptes scabiei</name>
    <name type="common">Itch mite</name>
    <name type="synonym">Acarus scabiei</name>
    <dbReference type="NCBI Taxonomy" id="52283"/>
    <lineage>
        <taxon>Eukaryota</taxon>
        <taxon>Metazoa</taxon>
        <taxon>Ecdysozoa</taxon>
        <taxon>Arthropoda</taxon>
        <taxon>Chelicerata</taxon>
        <taxon>Arachnida</taxon>
        <taxon>Acari</taxon>
        <taxon>Acariformes</taxon>
        <taxon>Sarcoptiformes</taxon>
        <taxon>Astigmata</taxon>
        <taxon>Psoroptidia</taxon>
        <taxon>Sarcoptoidea</taxon>
        <taxon>Sarcoptidae</taxon>
        <taxon>Sarcoptinae</taxon>
        <taxon>Sarcoptes</taxon>
    </lineage>
</organism>
<dbReference type="EC" id="6.1.1.17" evidence="3"/>
<reference evidence="22" key="1">
    <citation type="journal article" date="2020" name="PLoS Negl. Trop. Dis.">
        <title>High-quality nuclear genome for Sarcoptes scabiei-A critical resource for a neglected parasite.</title>
        <authorList>
            <person name="Korhonen P.K."/>
            <person name="Gasser R.B."/>
            <person name="Ma G."/>
            <person name="Wang T."/>
            <person name="Stroehlein A.J."/>
            <person name="Young N.D."/>
            <person name="Ang C.S."/>
            <person name="Fernando D.D."/>
            <person name="Lu H.C."/>
            <person name="Taylor S."/>
            <person name="Reynolds S.L."/>
            <person name="Mofiz E."/>
            <person name="Najaraj S.H."/>
            <person name="Gowda H."/>
            <person name="Madugundu A."/>
            <person name="Renuse S."/>
            <person name="Holt D."/>
            <person name="Pandey A."/>
            <person name="Papenfuss A.T."/>
            <person name="Fischer K."/>
        </authorList>
    </citation>
    <scope>NUCLEOTIDE SEQUENCE [LARGE SCALE GENOMIC DNA]</scope>
</reference>
<protein>
    <recommendedName>
        <fullName evidence="11">Nondiscriminating glutamyl-tRNA synthetase EARS2, mitochondrial</fullName>
        <ecNumber evidence="3">6.1.1.17</ecNumber>
        <ecNumber evidence="10">6.1.1.24</ecNumber>
    </recommendedName>
    <alternativeName>
        <fullName evidence="13">Glutamate--tRNA(Gln) ligase EARS2, mitochondrial</fullName>
    </alternativeName>
    <alternativeName>
        <fullName evidence="9">Glutamyl-tRNA synthetase</fullName>
    </alternativeName>
    <alternativeName>
        <fullName evidence="12">Mitochondrial glutamyl-tRNA synthetase</fullName>
    </alternativeName>
</protein>
<dbReference type="InterPro" id="IPR033910">
    <property type="entry name" value="GluRS_core"/>
</dbReference>
<dbReference type="GO" id="GO:0006424">
    <property type="term" value="P:glutamyl-tRNA aminoacylation"/>
    <property type="evidence" value="ECO:0007669"/>
    <property type="project" value="InterPro"/>
</dbReference>
<evidence type="ECO:0000256" key="9">
    <source>
        <dbReference type="ARBA" id="ARBA00030865"/>
    </source>
</evidence>
<keyword evidence="4 17" id="KW-0436">Ligase</keyword>
<dbReference type="InterPro" id="IPR008925">
    <property type="entry name" value="aa_tRNA-synth_I_cd-bd_sf"/>
</dbReference>
<evidence type="ECO:0000313" key="21">
    <source>
        <dbReference type="EnsemblMetazoa" id="KAF7490647.1"/>
    </source>
</evidence>
<keyword evidence="5 17" id="KW-0547">Nucleotide-binding</keyword>
<reference evidence="21" key="3">
    <citation type="submission" date="2022-06" db="UniProtKB">
        <authorList>
            <consortium name="EnsemblMetazoa"/>
        </authorList>
    </citation>
    <scope>IDENTIFICATION</scope>
</reference>
<evidence type="ECO:0000256" key="8">
    <source>
        <dbReference type="ARBA" id="ARBA00023146"/>
    </source>
</evidence>
<evidence type="ECO:0000256" key="1">
    <source>
        <dbReference type="ARBA" id="ARBA00004173"/>
    </source>
</evidence>
<dbReference type="GO" id="GO:0000049">
    <property type="term" value="F:tRNA binding"/>
    <property type="evidence" value="ECO:0007669"/>
    <property type="project" value="InterPro"/>
</dbReference>
<proteinExistence type="inferred from homology"/>
<evidence type="ECO:0000256" key="3">
    <source>
        <dbReference type="ARBA" id="ARBA00012835"/>
    </source>
</evidence>
<dbReference type="EC" id="6.1.1.24" evidence="10"/>
<evidence type="ECO:0000256" key="7">
    <source>
        <dbReference type="ARBA" id="ARBA00022917"/>
    </source>
</evidence>
<evidence type="ECO:0000256" key="11">
    <source>
        <dbReference type="ARBA" id="ARBA00044142"/>
    </source>
</evidence>
<dbReference type="HAMAP" id="MF_00022">
    <property type="entry name" value="Glu_tRNA_synth_type1"/>
    <property type="match status" value="1"/>
</dbReference>
<dbReference type="SUPFAM" id="SSF48163">
    <property type="entry name" value="An anticodon-binding domain of class I aminoacyl-tRNA synthetases"/>
    <property type="match status" value="1"/>
</dbReference>
<dbReference type="FunFam" id="3.40.50.620:FF:000045">
    <property type="entry name" value="Glutamate--tRNA ligase, mitochondrial"/>
    <property type="match status" value="1"/>
</dbReference>
<evidence type="ECO:0000256" key="12">
    <source>
        <dbReference type="ARBA" id="ARBA00044251"/>
    </source>
</evidence>
<evidence type="ECO:0000256" key="14">
    <source>
        <dbReference type="ARBA" id="ARBA00047366"/>
    </source>
</evidence>
<keyword evidence="6 17" id="KW-0067">ATP-binding</keyword>
<dbReference type="InterPro" id="IPR020058">
    <property type="entry name" value="Glu/Gln-tRNA-synth_Ib_cat-dom"/>
</dbReference>
<dbReference type="GO" id="GO:0005739">
    <property type="term" value="C:mitochondrion"/>
    <property type="evidence" value="ECO:0007669"/>
    <property type="project" value="UniProtKB-SubCell"/>
</dbReference>
<dbReference type="GO" id="GO:0050561">
    <property type="term" value="F:glutamate-tRNA(Gln) ligase activity"/>
    <property type="evidence" value="ECO:0007669"/>
    <property type="project" value="UniProtKB-EC"/>
</dbReference>
<dbReference type="GO" id="GO:0004818">
    <property type="term" value="F:glutamate-tRNA ligase activity"/>
    <property type="evidence" value="ECO:0007669"/>
    <property type="project" value="UniProtKB-EC"/>
</dbReference>
<evidence type="ECO:0000256" key="17">
    <source>
        <dbReference type="RuleBase" id="RU363037"/>
    </source>
</evidence>
<evidence type="ECO:0000313" key="20">
    <source>
        <dbReference type="EMBL" id="KAF7490647.1"/>
    </source>
</evidence>
<name>A0A834VAT4_SARSC</name>
<comment type="subcellular location">
    <subcellularLocation>
        <location evidence="1">Mitochondrion</location>
    </subcellularLocation>
</comment>
<dbReference type="Pfam" id="PF19269">
    <property type="entry name" value="Anticodon_2"/>
    <property type="match status" value="1"/>
</dbReference>
<evidence type="ECO:0000256" key="4">
    <source>
        <dbReference type="ARBA" id="ARBA00022598"/>
    </source>
</evidence>
<evidence type="ECO:0000256" key="6">
    <source>
        <dbReference type="ARBA" id="ARBA00022840"/>
    </source>
</evidence>
<evidence type="ECO:0000313" key="22">
    <source>
        <dbReference type="Proteomes" id="UP000070412"/>
    </source>
</evidence>
<dbReference type="PANTHER" id="PTHR43311:SF2">
    <property type="entry name" value="GLUTAMATE--TRNA LIGASE, MITOCHONDRIAL-RELATED"/>
    <property type="match status" value="1"/>
</dbReference>
<dbReference type="NCBIfam" id="TIGR00464">
    <property type="entry name" value="gltX_bact"/>
    <property type="match status" value="1"/>
</dbReference>
<dbReference type="PANTHER" id="PTHR43311">
    <property type="entry name" value="GLUTAMATE--TRNA LIGASE"/>
    <property type="match status" value="1"/>
</dbReference>
<evidence type="ECO:0000256" key="16">
    <source>
        <dbReference type="ARBA" id="ARBA00047689"/>
    </source>
</evidence>
<dbReference type="GO" id="GO:0008270">
    <property type="term" value="F:zinc ion binding"/>
    <property type="evidence" value="ECO:0007669"/>
    <property type="project" value="InterPro"/>
</dbReference>
<dbReference type="InterPro" id="IPR000924">
    <property type="entry name" value="Glu/Gln-tRNA-synth"/>
</dbReference>
<dbReference type="Pfam" id="PF00749">
    <property type="entry name" value="tRNA-synt_1c"/>
    <property type="match status" value="1"/>
</dbReference>
<evidence type="ECO:0000256" key="5">
    <source>
        <dbReference type="ARBA" id="ARBA00022741"/>
    </source>
</evidence>
<sequence>MQLKTTNIVKNEGFKVLRVKYQKETDAPREIFVKQFTMKFHKNTDEDRPENRTLLMINVPPFVTKDHINHLFRNSGAIQKIYFQEKPSLQTASTVYNKIQQLDLNENLSKNKKKLSVEDFFPDSNEIFAYKVAYVVFKKPSGLVNSIKMTETEKYFFLQSANDEDDKWLTGVKLWQKQYNDSIHDTSSLRKIAQTYLNDCEKEYQNQERKELNKAKTSSEPNSDGWITVNRKLRRDRRALVDDAFNDQKIEEKYHDRDRKRKLDAEILDETIKPILQNKINPLFKRFLSVKNVRVRFAPSPTGFIHLGGLRTAFLNYLFAKKHNGKFLLRIEDTDKDRIVPGSFENIVETLKWSGLVPDEGPTFGGDYGPYIQSERNELYCEMINKLLNGSKVYRCFCSSKRLDLLRREATKNRETVRYDNRCRHLSSEEIDQYLNDNRPYTVRLKLKPGAMVINDLVFGSVSYDLVQLEGDPIIFKSDGTPTYHFANVVDDHFMRISHVLRGVEWLVSTPKHLMLYEAFGWTAPQYAHLPLLINQDGSKLSKRNNHLQIEHYRQCGYYPETIMNFLGQLGGGLSKLYDSDPNRIFTLNEQSRFFDLKTMSQNYCKIDPDKIKSLNSIYLKDLFQNDFKRVHRDFLIFLEQKNLQILDHQSDDYVEKILKWSSNRINSLNDLFTDEFLFLWVQPSLTWSIDGFGTSAKNLENILIKTKQYLSNRMDSKQFFDQKLILTKLREFHGNEIELKFNKYMQLLRFALTNLKVGPPVAESISLLGQHRTLQYLDRSIAYIQTKENKSND</sequence>
<dbReference type="Gene3D" id="1.10.10.350">
    <property type="match status" value="1"/>
</dbReference>
<dbReference type="InterPro" id="IPR045462">
    <property type="entry name" value="aa-tRNA-synth_I_cd-bd"/>
</dbReference>
<dbReference type="Gene3D" id="3.40.50.620">
    <property type="entry name" value="HUPs"/>
    <property type="match status" value="1"/>
</dbReference>
<keyword evidence="7 17" id="KW-0648">Protein biosynthesis</keyword>
<feature type="domain" description="Aminoacyl-tRNA synthetase class I anticodon-binding" evidence="19">
    <location>
        <begin position="648"/>
        <end position="780"/>
    </location>
</feature>
<dbReference type="PROSITE" id="PS00178">
    <property type="entry name" value="AA_TRNA_LIGASE_I"/>
    <property type="match status" value="1"/>
</dbReference>
<reference evidence="20" key="2">
    <citation type="submission" date="2020-01" db="EMBL/GenBank/DDBJ databases">
        <authorList>
            <person name="Korhonen P.K.K."/>
            <person name="Guangxu M.G."/>
            <person name="Wang T.W."/>
            <person name="Stroehlein A.J.S."/>
            <person name="Young N.D."/>
            <person name="Ang C.-S.A."/>
            <person name="Fernando D.W.F."/>
            <person name="Lu H.L."/>
            <person name="Taylor S.T."/>
            <person name="Ehtesham M.E.M."/>
            <person name="Najaraj S.H.N."/>
            <person name="Harsha G.H.G."/>
            <person name="Madugundu A.M."/>
            <person name="Renuse S.R."/>
            <person name="Holt D.H."/>
            <person name="Pandey A.P."/>
            <person name="Papenfuss A.P."/>
            <person name="Gasser R.B.G."/>
            <person name="Fischer K.F."/>
        </authorList>
    </citation>
    <scope>NUCLEOTIDE SEQUENCE</scope>
    <source>
        <strain evidence="20">SSS_KF_BRIS2020</strain>
    </source>
</reference>
<dbReference type="GO" id="GO:0005524">
    <property type="term" value="F:ATP binding"/>
    <property type="evidence" value="ECO:0007669"/>
    <property type="project" value="UniProtKB-KW"/>
</dbReference>
<dbReference type="InterPro" id="IPR049940">
    <property type="entry name" value="GluQ/Sye"/>
</dbReference>
<gene>
    <name evidence="20" type="ORF">SSS_1394</name>
</gene>
<evidence type="ECO:0000256" key="15">
    <source>
        <dbReference type="ARBA" id="ARBA00047479"/>
    </source>
</evidence>
<dbReference type="PRINTS" id="PR00987">
    <property type="entry name" value="TRNASYNTHGLU"/>
</dbReference>
<evidence type="ECO:0000259" key="18">
    <source>
        <dbReference type="Pfam" id="PF00749"/>
    </source>
</evidence>
<dbReference type="AlphaFoldDB" id="A0A834VAT4"/>
<evidence type="ECO:0000259" key="19">
    <source>
        <dbReference type="Pfam" id="PF19269"/>
    </source>
</evidence>
<feature type="domain" description="Glutamyl/glutaminyl-tRNA synthetase class Ib catalytic" evidence="18">
    <location>
        <begin position="292"/>
        <end position="613"/>
    </location>
</feature>
<dbReference type="Proteomes" id="UP000070412">
    <property type="component" value="Unassembled WGS sequence"/>
</dbReference>
<comment type="catalytic activity">
    <reaction evidence="15">
        <text>tRNA(Glx) + L-glutamate + ATP = L-glutamyl-tRNA(Glx) + AMP + diphosphate</text>
        <dbReference type="Rhea" id="RHEA:18397"/>
        <dbReference type="Rhea" id="RHEA-COMP:9713"/>
        <dbReference type="Rhea" id="RHEA-COMP:9716"/>
        <dbReference type="ChEBI" id="CHEBI:29985"/>
        <dbReference type="ChEBI" id="CHEBI:30616"/>
        <dbReference type="ChEBI" id="CHEBI:33019"/>
        <dbReference type="ChEBI" id="CHEBI:78442"/>
        <dbReference type="ChEBI" id="CHEBI:78520"/>
        <dbReference type="ChEBI" id="CHEBI:456215"/>
        <dbReference type="EC" id="6.1.1.24"/>
    </reaction>
    <physiologicalReaction direction="left-to-right" evidence="15">
        <dbReference type="Rhea" id="RHEA:18398"/>
    </physiologicalReaction>
</comment>